<keyword evidence="1" id="KW-0812">Transmembrane</keyword>
<dbReference type="AlphaFoldDB" id="A0A8D4VLD6"/>
<evidence type="ECO:0000313" key="3">
    <source>
        <dbReference type="Proteomes" id="UP000824988"/>
    </source>
</evidence>
<dbReference type="Proteomes" id="UP000824988">
    <property type="component" value="Chromosome"/>
</dbReference>
<proteinExistence type="predicted"/>
<keyword evidence="1" id="KW-1133">Transmembrane helix</keyword>
<gene>
    <name evidence="2" type="ORF">MoryE10_03170</name>
</gene>
<reference evidence="2" key="1">
    <citation type="submission" date="2019-06" db="EMBL/GenBank/DDBJ databases">
        <title>Complete genome sequence of Methylogaea oryzae strain JCM16910.</title>
        <authorList>
            <person name="Asakawa S."/>
        </authorList>
    </citation>
    <scope>NUCLEOTIDE SEQUENCE</scope>
    <source>
        <strain evidence="2">E10</strain>
    </source>
</reference>
<organism evidence="2 3">
    <name type="scientific">Methylogaea oryzae</name>
    <dbReference type="NCBI Taxonomy" id="1295382"/>
    <lineage>
        <taxon>Bacteria</taxon>
        <taxon>Pseudomonadati</taxon>
        <taxon>Pseudomonadota</taxon>
        <taxon>Gammaproteobacteria</taxon>
        <taxon>Methylococcales</taxon>
        <taxon>Methylococcaceae</taxon>
        <taxon>Methylogaea</taxon>
    </lineage>
</organism>
<dbReference type="KEGG" id="moz:MoryE10_03170"/>
<sequence>MAGMAAVKRRDGAILRTKPRVNVGNMMFTTARILAVLVAILAIVTAVLVNKVLILSGRLDAALQEPARIARIAEALARVPPDLRPTLLVYLQQCPACDGR</sequence>
<name>A0A8D4VLD6_9GAMM</name>
<accession>A0A8D4VLD6</accession>
<feature type="transmembrane region" description="Helical" evidence="1">
    <location>
        <begin position="26"/>
        <end position="49"/>
    </location>
</feature>
<protein>
    <submittedName>
        <fullName evidence="2">Uncharacterized protein</fullName>
    </submittedName>
</protein>
<keyword evidence="3" id="KW-1185">Reference proteome</keyword>
<dbReference type="EMBL" id="AP019782">
    <property type="protein sequence ID" value="BBL69711.1"/>
    <property type="molecule type" value="Genomic_DNA"/>
</dbReference>
<evidence type="ECO:0000313" key="2">
    <source>
        <dbReference type="EMBL" id="BBL69711.1"/>
    </source>
</evidence>
<keyword evidence="1" id="KW-0472">Membrane</keyword>
<evidence type="ECO:0000256" key="1">
    <source>
        <dbReference type="SAM" id="Phobius"/>
    </source>
</evidence>